<keyword evidence="2" id="KW-1185">Reference proteome</keyword>
<dbReference type="PATRIC" id="fig|1352936.5.peg.708"/>
<name>V6KVG0_STRRC</name>
<accession>V6KVG0</accession>
<gene>
    <name evidence="1" type="ORF">M878_03225</name>
</gene>
<dbReference type="HOGENOM" id="CLU_2398420_0_0_11"/>
<comment type="caution">
    <text evidence="1">The sequence shown here is derived from an EMBL/GenBank/DDBJ whole genome shotgun (WGS) entry which is preliminary data.</text>
</comment>
<evidence type="ECO:0000313" key="2">
    <source>
        <dbReference type="Proteomes" id="UP000017984"/>
    </source>
</evidence>
<dbReference type="Proteomes" id="UP000017984">
    <property type="component" value="Chromosome"/>
</dbReference>
<dbReference type="RefSeq" id="WP_023544668.1">
    <property type="nucleotide sequence ID" value="NZ_CM002285.1"/>
</dbReference>
<proteinExistence type="predicted"/>
<dbReference type="EMBL" id="AWQX01000020">
    <property type="protein sequence ID" value="EST36127.1"/>
    <property type="molecule type" value="Genomic_DNA"/>
</dbReference>
<organism evidence="1 2">
    <name type="scientific">Streptomyces roseochromogenus subsp. oscitans DS 12.976</name>
    <dbReference type="NCBI Taxonomy" id="1352936"/>
    <lineage>
        <taxon>Bacteria</taxon>
        <taxon>Bacillati</taxon>
        <taxon>Actinomycetota</taxon>
        <taxon>Actinomycetes</taxon>
        <taxon>Kitasatosporales</taxon>
        <taxon>Streptomycetaceae</taxon>
        <taxon>Streptomyces</taxon>
    </lineage>
</organism>
<protein>
    <submittedName>
        <fullName evidence="1">Uncharacterized protein</fullName>
    </submittedName>
</protein>
<sequence length="93" mass="9950">MRLTMRRRREHADPPCRRPAKILSVIARAGLAATVPTVAHADGDCGVFEGCSPKPSTTFAMADNAMANPDTFIGGALVLEEAHCPDRLSRAFS</sequence>
<reference evidence="1 2" key="1">
    <citation type="journal article" date="2014" name="Genome Announc.">
        <title>Draft Genome Sequence of Streptomyces roseochromogenes subsp. oscitans DS 12.976, Producer of the Aminocoumarin Antibiotic Clorobiocin.</title>
        <authorList>
            <person name="Ruckert C."/>
            <person name="Kalinowski J."/>
            <person name="Heide L."/>
            <person name="Apel A.K."/>
        </authorList>
    </citation>
    <scope>NUCLEOTIDE SEQUENCE [LARGE SCALE GENOMIC DNA]</scope>
    <source>
        <strain evidence="1 2">DS 12.976</strain>
    </source>
</reference>
<evidence type="ECO:0000313" key="1">
    <source>
        <dbReference type="EMBL" id="EST36127.1"/>
    </source>
</evidence>
<dbReference type="AlphaFoldDB" id="V6KVG0"/>